<dbReference type="SFLD" id="SFLDG01135">
    <property type="entry name" value="C1.5.6:_HAD__Beta-PGM__Phospha"/>
    <property type="match status" value="1"/>
</dbReference>
<dbReference type="InterPro" id="IPR006439">
    <property type="entry name" value="HAD-SF_hydro_IA"/>
</dbReference>
<dbReference type="Gene3D" id="1.10.150.240">
    <property type="entry name" value="Putative phosphatase, domain 2"/>
    <property type="match status" value="1"/>
</dbReference>
<reference evidence="1" key="1">
    <citation type="submission" date="2016-10" db="EMBL/GenBank/DDBJ databases">
        <authorList>
            <person name="de Groot N.N."/>
        </authorList>
    </citation>
    <scope>NUCLEOTIDE SEQUENCE</scope>
</reference>
<dbReference type="SFLD" id="SFLDS00003">
    <property type="entry name" value="Haloacid_Dehalogenase"/>
    <property type="match status" value="1"/>
</dbReference>
<dbReference type="Gene3D" id="3.40.50.1000">
    <property type="entry name" value="HAD superfamily/HAD-like"/>
    <property type="match status" value="1"/>
</dbReference>
<dbReference type="PANTHER" id="PTHR43434:SF1">
    <property type="entry name" value="PHOSPHOGLYCOLATE PHOSPHATASE"/>
    <property type="match status" value="1"/>
</dbReference>
<dbReference type="GO" id="GO:0008967">
    <property type="term" value="F:phosphoglycolate phosphatase activity"/>
    <property type="evidence" value="ECO:0007669"/>
    <property type="project" value="UniProtKB-EC"/>
</dbReference>
<dbReference type="AlphaFoldDB" id="A0A1W1CMP2"/>
<dbReference type="InterPro" id="IPR023214">
    <property type="entry name" value="HAD_sf"/>
</dbReference>
<sequence>MQKIVIFDMDGTLIDSKKDITISINYVRRINHNLPPLSEAFVVDAINMHERNLAKLFYETEVYERRDKKLFEKHYKQQCIEHPYLYEGVAELLFTLKKEGVKLSVATNAPTLFAQTMLEHLQVAKLFDLIVGADKVKVSKPAPEMLQYILNFYGFDNAKDKAWMIGDNSKDIESAKNAGIEAVFAAWGFSKYGTHKIIAKHPKELLNIIL</sequence>
<dbReference type="GO" id="GO:0005829">
    <property type="term" value="C:cytosol"/>
    <property type="evidence" value="ECO:0007669"/>
    <property type="project" value="TreeGrafter"/>
</dbReference>
<dbReference type="Pfam" id="PF13419">
    <property type="entry name" value="HAD_2"/>
    <property type="match status" value="1"/>
</dbReference>
<dbReference type="SUPFAM" id="SSF56784">
    <property type="entry name" value="HAD-like"/>
    <property type="match status" value="1"/>
</dbReference>
<accession>A0A1W1CMP2</accession>
<dbReference type="InterPro" id="IPR041492">
    <property type="entry name" value="HAD_2"/>
</dbReference>
<dbReference type="GO" id="GO:0006281">
    <property type="term" value="P:DNA repair"/>
    <property type="evidence" value="ECO:0007669"/>
    <property type="project" value="TreeGrafter"/>
</dbReference>
<organism evidence="1">
    <name type="scientific">hydrothermal vent metagenome</name>
    <dbReference type="NCBI Taxonomy" id="652676"/>
    <lineage>
        <taxon>unclassified sequences</taxon>
        <taxon>metagenomes</taxon>
        <taxon>ecological metagenomes</taxon>
    </lineage>
</organism>
<proteinExistence type="predicted"/>
<name>A0A1W1CMP2_9ZZZZ</name>
<dbReference type="PANTHER" id="PTHR43434">
    <property type="entry name" value="PHOSPHOGLYCOLATE PHOSPHATASE"/>
    <property type="match status" value="1"/>
</dbReference>
<dbReference type="SFLD" id="SFLDG01129">
    <property type="entry name" value="C1.5:_HAD__Beta-PGM__Phosphata"/>
    <property type="match status" value="1"/>
</dbReference>
<dbReference type="InterPro" id="IPR036412">
    <property type="entry name" value="HAD-like_sf"/>
</dbReference>
<keyword evidence="1" id="KW-0378">Hydrolase</keyword>
<dbReference type="NCBIfam" id="TIGR01549">
    <property type="entry name" value="HAD-SF-IA-v1"/>
    <property type="match status" value="1"/>
</dbReference>
<evidence type="ECO:0000313" key="1">
    <source>
        <dbReference type="EMBL" id="SFV67005.1"/>
    </source>
</evidence>
<protein>
    <submittedName>
        <fullName evidence="1">Phosphoglycolate phosphatase</fullName>
        <ecNumber evidence="1">3.1.3.18</ecNumber>
    </submittedName>
</protein>
<dbReference type="EMBL" id="FPHK01000103">
    <property type="protein sequence ID" value="SFV67005.1"/>
    <property type="molecule type" value="Genomic_DNA"/>
</dbReference>
<dbReference type="InterPro" id="IPR050155">
    <property type="entry name" value="HAD-like_hydrolase_sf"/>
</dbReference>
<dbReference type="EC" id="3.1.3.18" evidence="1"/>
<dbReference type="InterPro" id="IPR023198">
    <property type="entry name" value="PGP-like_dom2"/>
</dbReference>
<gene>
    <name evidence="1" type="ORF">MNB_SM-6-449</name>
</gene>